<gene>
    <name evidence="2" type="ORF">C1E23_08260</name>
</gene>
<sequence length="78" mass="8911">MSNVSAWMRCKADLVHGWTIQPFTFTSIVDLKKQRDRGAPWESRAKVAPERPAASALWLPSPTRQRAKLKANPKCRHK</sequence>
<evidence type="ECO:0000313" key="3">
    <source>
        <dbReference type="Proteomes" id="UP000291338"/>
    </source>
</evidence>
<dbReference type="AlphaFoldDB" id="A0A4Q7IPY9"/>
<evidence type="ECO:0000313" key="2">
    <source>
        <dbReference type="EMBL" id="RZQ53629.1"/>
    </source>
</evidence>
<organism evidence="2 3">
    <name type="scientific">Pseudoalteromonas phenolica</name>
    <dbReference type="NCBI Taxonomy" id="161398"/>
    <lineage>
        <taxon>Bacteria</taxon>
        <taxon>Pseudomonadati</taxon>
        <taxon>Pseudomonadota</taxon>
        <taxon>Gammaproteobacteria</taxon>
        <taxon>Alteromonadales</taxon>
        <taxon>Pseudoalteromonadaceae</taxon>
        <taxon>Pseudoalteromonas</taxon>
    </lineage>
</organism>
<name>A0A4Q7IPY9_9GAMM</name>
<protein>
    <submittedName>
        <fullName evidence="2">Uncharacterized protein</fullName>
    </submittedName>
</protein>
<reference evidence="2 3" key="1">
    <citation type="submission" date="2018-01" db="EMBL/GenBank/DDBJ databases">
        <title>Co-occurrence of chitin degradation, pigmentation and bioactivity in marine Pseudoalteromonas.</title>
        <authorList>
            <person name="Paulsen S."/>
            <person name="Gram L."/>
            <person name="Machado H."/>
        </authorList>
    </citation>
    <scope>NUCLEOTIDE SEQUENCE [LARGE SCALE GENOMIC DNA]</scope>
    <source>
        <strain evidence="2 3">S3898</strain>
    </source>
</reference>
<dbReference type="Proteomes" id="UP000291338">
    <property type="component" value="Unassembled WGS sequence"/>
</dbReference>
<feature type="region of interest" description="Disordered" evidence="1">
    <location>
        <begin position="40"/>
        <end position="78"/>
    </location>
</feature>
<evidence type="ECO:0000256" key="1">
    <source>
        <dbReference type="SAM" id="MobiDB-lite"/>
    </source>
</evidence>
<dbReference type="EMBL" id="PPSX01000023">
    <property type="protein sequence ID" value="RZQ53629.1"/>
    <property type="molecule type" value="Genomic_DNA"/>
</dbReference>
<feature type="compositionally biased region" description="Basic and acidic residues" evidence="1">
    <location>
        <begin position="40"/>
        <end position="49"/>
    </location>
</feature>
<accession>A0A4Q7IPY9</accession>
<feature type="compositionally biased region" description="Basic residues" evidence="1">
    <location>
        <begin position="65"/>
        <end position="78"/>
    </location>
</feature>
<comment type="caution">
    <text evidence="2">The sequence shown here is derived from an EMBL/GenBank/DDBJ whole genome shotgun (WGS) entry which is preliminary data.</text>
</comment>
<proteinExistence type="predicted"/>